<keyword evidence="2" id="KW-1185">Reference proteome</keyword>
<dbReference type="OrthoDB" id="6433420at2759"/>
<accession>A0A087T665</accession>
<dbReference type="EMBL" id="KK113615">
    <property type="protein sequence ID" value="KFM60604.1"/>
    <property type="molecule type" value="Genomic_DNA"/>
</dbReference>
<proteinExistence type="predicted"/>
<feature type="non-terminal residue" evidence="1">
    <location>
        <position position="110"/>
    </location>
</feature>
<gene>
    <name evidence="1" type="ORF">X975_15854</name>
</gene>
<reference evidence="1 2" key="1">
    <citation type="submission" date="2013-11" db="EMBL/GenBank/DDBJ databases">
        <title>Genome sequencing of Stegodyphus mimosarum.</title>
        <authorList>
            <person name="Bechsgaard J."/>
        </authorList>
    </citation>
    <scope>NUCLEOTIDE SEQUENCE [LARGE SCALE GENOMIC DNA]</scope>
</reference>
<name>A0A087T665_STEMI</name>
<evidence type="ECO:0000313" key="2">
    <source>
        <dbReference type="Proteomes" id="UP000054359"/>
    </source>
</evidence>
<dbReference type="Proteomes" id="UP000054359">
    <property type="component" value="Unassembled WGS sequence"/>
</dbReference>
<sequence>MPMKNSSLLGKSRKLAEYQLNPVWQRVGRDSNFQRLYSEFMNEFKNLKHMELIERSESINDSSYFPHRGIYTPDKSSIYLRVVFNATISGWSLNDTLLKNSVTGIIFHKG</sequence>
<organism evidence="1 2">
    <name type="scientific">Stegodyphus mimosarum</name>
    <name type="common">African social velvet spider</name>
    <dbReference type="NCBI Taxonomy" id="407821"/>
    <lineage>
        <taxon>Eukaryota</taxon>
        <taxon>Metazoa</taxon>
        <taxon>Ecdysozoa</taxon>
        <taxon>Arthropoda</taxon>
        <taxon>Chelicerata</taxon>
        <taxon>Arachnida</taxon>
        <taxon>Araneae</taxon>
        <taxon>Araneomorphae</taxon>
        <taxon>Entelegynae</taxon>
        <taxon>Eresoidea</taxon>
        <taxon>Eresidae</taxon>
        <taxon>Stegodyphus</taxon>
    </lineage>
</organism>
<dbReference type="STRING" id="407821.A0A087T665"/>
<evidence type="ECO:0000313" key="1">
    <source>
        <dbReference type="EMBL" id="KFM60604.1"/>
    </source>
</evidence>
<dbReference type="AlphaFoldDB" id="A0A087T665"/>
<protein>
    <submittedName>
        <fullName evidence="1">Uncharacterized protein</fullName>
    </submittedName>
</protein>